<sequence length="174" mass="19924">MAEEDRRVRRTRRTLHEALIELVLERGYERLTVQDILDRADVGRSTFYAHFRDKEALLLASFDDIRDRLREDIDAAPDRPATLLFEHAYQHQRVYRALCGRQGGSLVIQHVHGLIGDALREQLAVDGVPAEVVAEFHTSGILGLLVWWIDHDFCHGPEWLAGVYRRLAPSTMAS</sequence>
<accession>A0A3E0I9Q4</accession>
<dbReference type="PANTHER" id="PTHR43479">
    <property type="entry name" value="ACREF/ENVCD OPERON REPRESSOR-RELATED"/>
    <property type="match status" value="1"/>
</dbReference>
<feature type="domain" description="HTH tetR-type" evidence="3">
    <location>
        <begin position="9"/>
        <end position="69"/>
    </location>
</feature>
<comment type="caution">
    <text evidence="4">The sequence shown here is derived from an EMBL/GenBank/DDBJ whole genome shotgun (WGS) entry which is preliminary data.</text>
</comment>
<keyword evidence="1 2" id="KW-0238">DNA-binding</keyword>
<evidence type="ECO:0000259" key="3">
    <source>
        <dbReference type="PROSITE" id="PS50977"/>
    </source>
</evidence>
<organism evidence="4 5">
    <name type="scientific">Kutzneria buriramensis</name>
    <dbReference type="NCBI Taxonomy" id="1045776"/>
    <lineage>
        <taxon>Bacteria</taxon>
        <taxon>Bacillati</taxon>
        <taxon>Actinomycetota</taxon>
        <taxon>Actinomycetes</taxon>
        <taxon>Pseudonocardiales</taxon>
        <taxon>Pseudonocardiaceae</taxon>
        <taxon>Kutzneria</taxon>
    </lineage>
</organism>
<dbReference type="Gene3D" id="1.10.357.10">
    <property type="entry name" value="Tetracycline Repressor, domain 2"/>
    <property type="match status" value="1"/>
</dbReference>
<evidence type="ECO:0000313" key="4">
    <source>
        <dbReference type="EMBL" id="REH55369.1"/>
    </source>
</evidence>
<dbReference type="PRINTS" id="PR00455">
    <property type="entry name" value="HTHTETR"/>
</dbReference>
<dbReference type="Pfam" id="PF00440">
    <property type="entry name" value="TetR_N"/>
    <property type="match status" value="1"/>
</dbReference>
<gene>
    <name evidence="4" type="ORF">BCF44_101389</name>
</gene>
<dbReference type="GO" id="GO:0003677">
    <property type="term" value="F:DNA binding"/>
    <property type="evidence" value="ECO:0007669"/>
    <property type="project" value="UniProtKB-UniRule"/>
</dbReference>
<dbReference type="Pfam" id="PF14278">
    <property type="entry name" value="TetR_C_8"/>
    <property type="match status" value="1"/>
</dbReference>
<proteinExistence type="predicted"/>
<feature type="DNA-binding region" description="H-T-H motif" evidence="2">
    <location>
        <begin position="32"/>
        <end position="51"/>
    </location>
</feature>
<dbReference type="InterPro" id="IPR001647">
    <property type="entry name" value="HTH_TetR"/>
</dbReference>
<dbReference type="InterPro" id="IPR009057">
    <property type="entry name" value="Homeodomain-like_sf"/>
</dbReference>
<dbReference type="InterPro" id="IPR050624">
    <property type="entry name" value="HTH-type_Tx_Regulator"/>
</dbReference>
<evidence type="ECO:0000313" key="5">
    <source>
        <dbReference type="Proteomes" id="UP000256269"/>
    </source>
</evidence>
<dbReference type="Proteomes" id="UP000256269">
    <property type="component" value="Unassembled WGS sequence"/>
</dbReference>
<evidence type="ECO:0000256" key="2">
    <source>
        <dbReference type="PROSITE-ProRule" id="PRU00335"/>
    </source>
</evidence>
<dbReference type="EMBL" id="QUNO01000001">
    <property type="protein sequence ID" value="REH55369.1"/>
    <property type="molecule type" value="Genomic_DNA"/>
</dbReference>
<dbReference type="PANTHER" id="PTHR43479:SF7">
    <property type="entry name" value="TETR-FAMILY TRANSCRIPTIONAL REGULATOR"/>
    <property type="match status" value="1"/>
</dbReference>
<name>A0A3E0I9Q4_9PSEU</name>
<reference evidence="4 5" key="1">
    <citation type="submission" date="2018-08" db="EMBL/GenBank/DDBJ databases">
        <title>Genomic Encyclopedia of Archaeal and Bacterial Type Strains, Phase II (KMG-II): from individual species to whole genera.</title>
        <authorList>
            <person name="Goeker M."/>
        </authorList>
    </citation>
    <scope>NUCLEOTIDE SEQUENCE [LARGE SCALE GENOMIC DNA]</scope>
    <source>
        <strain evidence="4 5">DSM 45791</strain>
    </source>
</reference>
<protein>
    <submittedName>
        <fullName evidence="4">AcrR family transcriptional regulator</fullName>
    </submittedName>
</protein>
<dbReference type="OrthoDB" id="3193022at2"/>
<dbReference type="PROSITE" id="PS50977">
    <property type="entry name" value="HTH_TETR_2"/>
    <property type="match status" value="1"/>
</dbReference>
<evidence type="ECO:0000256" key="1">
    <source>
        <dbReference type="ARBA" id="ARBA00023125"/>
    </source>
</evidence>
<dbReference type="AlphaFoldDB" id="A0A3E0I9Q4"/>
<keyword evidence="5" id="KW-1185">Reference proteome</keyword>
<dbReference type="InterPro" id="IPR039532">
    <property type="entry name" value="TetR_C_Firmicutes"/>
</dbReference>
<dbReference type="SUPFAM" id="SSF46689">
    <property type="entry name" value="Homeodomain-like"/>
    <property type="match status" value="1"/>
</dbReference>
<dbReference type="RefSeq" id="WP_116172300.1">
    <property type="nucleotide sequence ID" value="NZ_CP144375.1"/>
</dbReference>